<dbReference type="RefSeq" id="WP_134404480.1">
    <property type="nucleotide sequence ID" value="NZ_SOFY01000032.1"/>
</dbReference>
<evidence type="ECO:0000313" key="2">
    <source>
        <dbReference type="EMBL" id="TFC48771.1"/>
    </source>
</evidence>
<sequence length="145" mass="15490">MLWLIALGWLIARATDVKGGLSSAVVVLTVPGFFGDPAREAIAIAGLLLLLWIPAVPLPRILVPVLGVVASASLFVYLVHWQVFPLLAVEFPLLATLASFAVGILAWQGYSALSGWWAAHPAAVARELLSDVLAKTDGRDRRGDR</sequence>
<feature type="transmembrane region" description="Helical" evidence="1">
    <location>
        <begin position="61"/>
        <end position="80"/>
    </location>
</feature>
<name>A0AAQ2C738_9MICO</name>
<gene>
    <name evidence="2" type="ORF">E3O49_07025</name>
</gene>
<organism evidence="2 3">
    <name type="scientific">Cryobacterium shii</name>
    <dbReference type="NCBI Taxonomy" id="1259235"/>
    <lineage>
        <taxon>Bacteria</taxon>
        <taxon>Bacillati</taxon>
        <taxon>Actinomycetota</taxon>
        <taxon>Actinomycetes</taxon>
        <taxon>Micrococcales</taxon>
        <taxon>Microbacteriaceae</taxon>
        <taxon>Cryobacterium</taxon>
    </lineage>
</organism>
<accession>A0AAQ2C738</accession>
<keyword evidence="1" id="KW-0472">Membrane</keyword>
<proteinExistence type="predicted"/>
<keyword evidence="1" id="KW-0812">Transmembrane</keyword>
<evidence type="ECO:0000256" key="1">
    <source>
        <dbReference type="SAM" id="Phobius"/>
    </source>
</evidence>
<reference evidence="2 3" key="1">
    <citation type="submission" date="2019-03" db="EMBL/GenBank/DDBJ databases">
        <title>Genomics of glacier-inhabiting Cryobacterium strains.</title>
        <authorList>
            <person name="Liu Q."/>
            <person name="Xin Y.-H."/>
        </authorList>
    </citation>
    <scope>NUCLEOTIDE SEQUENCE [LARGE SCALE GENOMIC DNA]</scope>
    <source>
        <strain evidence="3">TMT1-22</strain>
    </source>
</reference>
<keyword evidence="3" id="KW-1185">Reference proteome</keyword>
<comment type="caution">
    <text evidence="2">The sequence shown here is derived from an EMBL/GenBank/DDBJ whole genome shotgun (WGS) entry which is preliminary data.</text>
</comment>
<dbReference type="Proteomes" id="UP000297403">
    <property type="component" value="Unassembled WGS sequence"/>
</dbReference>
<feature type="transmembrane region" description="Helical" evidence="1">
    <location>
        <begin position="38"/>
        <end position="54"/>
    </location>
</feature>
<keyword evidence="1" id="KW-1133">Transmembrane helix</keyword>
<feature type="transmembrane region" description="Helical" evidence="1">
    <location>
        <begin position="86"/>
        <end position="107"/>
    </location>
</feature>
<evidence type="ECO:0000313" key="3">
    <source>
        <dbReference type="Proteomes" id="UP000297403"/>
    </source>
</evidence>
<dbReference type="AlphaFoldDB" id="A0AAQ2C738"/>
<protein>
    <submittedName>
        <fullName evidence="2">Uncharacterized protein</fullName>
    </submittedName>
</protein>
<dbReference type="EMBL" id="SOFY01000032">
    <property type="protein sequence ID" value="TFC48771.1"/>
    <property type="molecule type" value="Genomic_DNA"/>
</dbReference>